<dbReference type="GO" id="GO:0006355">
    <property type="term" value="P:regulation of DNA-templated transcription"/>
    <property type="evidence" value="ECO:0007669"/>
    <property type="project" value="InterPro"/>
</dbReference>
<evidence type="ECO:0000259" key="5">
    <source>
        <dbReference type="PROSITE" id="PS50043"/>
    </source>
</evidence>
<dbReference type="PANTHER" id="PTHR44688">
    <property type="entry name" value="DNA-BINDING TRANSCRIPTIONAL ACTIVATOR DEVR_DOSR"/>
    <property type="match status" value="1"/>
</dbReference>
<dbReference type="STRING" id="1453495.AT01_3720"/>
<dbReference type="RefSeq" id="WP_169310398.1">
    <property type="nucleotide sequence ID" value="NZ_CABHQE010000080.1"/>
</dbReference>
<evidence type="ECO:0000256" key="2">
    <source>
        <dbReference type="ARBA" id="ARBA00023125"/>
    </source>
</evidence>
<dbReference type="AlphaFoldDB" id="A0A0T9UDF1"/>
<dbReference type="GO" id="GO:0003677">
    <property type="term" value="F:DNA binding"/>
    <property type="evidence" value="ECO:0007669"/>
    <property type="project" value="UniProtKB-KW"/>
</dbReference>
<feature type="domain" description="HTH luxR-type" evidence="5">
    <location>
        <begin position="146"/>
        <end position="211"/>
    </location>
</feature>
<dbReference type="PANTHER" id="PTHR44688:SF16">
    <property type="entry name" value="DNA-BINDING TRANSCRIPTIONAL ACTIVATOR DEVR_DOSR"/>
    <property type="match status" value="1"/>
</dbReference>
<dbReference type="PROSITE" id="PS00622">
    <property type="entry name" value="HTH_LUXR_1"/>
    <property type="match status" value="1"/>
</dbReference>
<proteinExistence type="predicted"/>
<dbReference type="Pfam" id="PF00196">
    <property type="entry name" value="GerE"/>
    <property type="match status" value="1"/>
</dbReference>
<reference evidence="6 9" key="1">
    <citation type="submission" date="2015-03" db="EMBL/GenBank/DDBJ databases">
        <authorList>
            <person name="Murphy D."/>
        </authorList>
    </citation>
    <scope>NUCLEOTIDE SEQUENCE [LARGE SCALE GENOMIC DNA]</scope>
    <source>
        <strain evidence="6 9">IP06005</strain>
    </source>
</reference>
<evidence type="ECO:0000313" key="8">
    <source>
        <dbReference type="Proteomes" id="UP000038647"/>
    </source>
</evidence>
<keyword evidence="2" id="KW-0238">DNA-binding</keyword>
<dbReference type="Proteomes" id="UP000038647">
    <property type="component" value="Unassembled WGS sequence"/>
</dbReference>
<reference evidence="7 8" key="2">
    <citation type="submission" date="2015-03" db="EMBL/GenBank/DDBJ databases">
        <authorList>
            <consortium name="Pathogen Informatics"/>
            <person name="Murphy D."/>
        </authorList>
    </citation>
    <scope>NUCLEOTIDE SEQUENCE [LARGE SCALE GENOMIC DNA]</scope>
    <source>
        <strain evidence="7 8">IP08791</strain>
    </source>
</reference>
<name>A0A0T9UDF1_YERAL</name>
<dbReference type="eggNOG" id="COG4566">
    <property type="taxonomic scope" value="Bacteria"/>
</dbReference>
<evidence type="ECO:0000313" key="9">
    <source>
        <dbReference type="Proteomes" id="UP000041595"/>
    </source>
</evidence>
<dbReference type="SUPFAM" id="SSF46894">
    <property type="entry name" value="C-terminal effector domain of the bipartite response regulators"/>
    <property type="match status" value="1"/>
</dbReference>
<dbReference type="Gene3D" id="1.10.10.10">
    <property type="entry name" value="Winged helix-like DNA-binding domain superfamily/Winged helix DNA-binding domain"/>
    <property type="match status" value="1"/>
</dbReference>
<keyword evidence="3" id="KW-0010">Activator</keyword>
<dbReference type="SMART" id="SM00421">
    <property type="entry name" value="HTH_LUXR"/>
    <property type="match status" value="1"/>
</dbReference>
<dbReference type="InterPro" id="IPR000792">
    <property type="entry name" value="Tscrpt_reg_LuxR_C"/>
</dbReference>
<keyword evidence="1" id="KW-0805">Transcription regulation</keyword>
<evidence type="ECO:0000256" key="1">
    <source>
        <dbReference type="ARBA" id="ARBA00023015"/>
    </source>
</evidence>
<organism evidence="6 9">
    <name type="scientific">Yersinia aldovae</name>
    <dbReference type="NCBI Taxonomy" id="29483"/>
    <lineage>
        <taxon>Bacteria</taxon>
        <taxon>Pseudomonadati</taxon>
        <taxon>Pseudomonadota</taxon>
        <taxon>Gammaproteobacteria</taxon>
        <taxon>Enterobacterales</taxon>
        <taxon>Yersiniaceae</taxon>
        <taxon>Yersinia</taxon>
    </lineage>
</organism>
<dbReference type="EMBL" id="CQEJ01000015">
    <property type="protein sequence ID" value="CNL34335.1"/>
    <property type="molecule type" value="Genomic_DNA"/>
</dbReference>
<evidence type="ECO:0000256" key="3">
    <source>
        <dbReference type="ARBA" id="ARBA00023159"/>
    </source>
</evidence>
<dbReference type="PRINTS" id="PR00038">
    <property type="entry name" value="HTHLUXR"/>
</dbReference>
<sequence>MISVVSLSQSSFFGAGLDHIVSDILPLRKSKHSISISNFTDIYEACDYVEKNAVDFLIIDYTWPGENWLNMIIALKEKMKYHHFKIISIISEKILEIEHIVIKQTSYLSFDLYNSIQGLLLVLSDGSAIKGRGNNDINMDDILYIYYLRKFKITQREYTILSLILSGNNNKQISLKLDISEKTVSGHRHSIYIKLKVKSVGQLYNKLLNQAVCC</sequence>
<protein>
    <submittedName>
        <fullName evidence="6">LuxR family transcriptional regulatory protein</fullName>
    </submittedName>
</protein>
<keyword evidence="8" id="KW-1185">Reference proteome</keyword>
<evidence type="ECO:0000256" key="4">
    <source>
        <dbReference type="ARBA" id="ARBA00023163"/>
    </source>
</evidence>
<accession>A0A0T9UDF1</accession>
<evidence type="ECO:0000313" key="7">
    <source>
        <dbReference type="EMBL" id="CNL38088.1"/>
    </source>
</evidence>
<dbReference type="InterPro" id="IPR011006">
    <property type="entry name" value="CheY-like_superfamily"/>
</dbReference>
<dbReference type="CDD" id="cd06170">
    <property type="entry name" value="LuxR_C_like"/>
    <property type="match status" value="1"/>
</dbReference>
<evidence type="ECO:0000313" key="6">
    <source>
        <dbReference type="EMBL" id="CNL34335.1"/>
    </source>
</evidence>
<dbReference type="Proteomes" id="UP000041595">
    <property type="component" value="Unassembled WGS sequence"/>
</dbReference>
<dbReference type="InterPro" id="IPR036388">
    <property type="entry name" value="WH-like_DNA-bd_sf"/>
</dbReference>
<keyword evidence="4" id="KW-0804">Transcription</keyword>
<dbReference type="PROSITE" id="PS50043">
    <property type="entry name" value="HTH_LUXR_2"/>
    <property type="match status" value="1"/>
</dbReference>
<dbReference type="EMBL" id="CQEH01000014">
    <property type="protein sequence ID" value="CNL38088.1"/>
    <property type="molecule type" value="Genomic_DNA"/>
</dbReference>
<gene>
    <name evidence="6" type="ORF">ERS137965_02777</name>
    <name evidence="7" type="ORF">ERS137966_03074</name>
</gene>
<dbReference type="InterPro" id="IPR016032">
    <property type="entry name" value="Sig_transdc_resp-reg_C-effctor"/>
</dbReference>
<dbReference type="SUPFAM" id="SSF52172">
    <property type="entry name" value="CheY-like"/>
    <property type="match status" value="1"/>
</dbReference>